<evidence type="ECO:0000256" key="7">
    <source>
        <dbReference type="ARBA" id="ARBA00023163"/>
    </source>
</evidence>
<dbReference type="InParanoid" id="A0A066WFA0"/>
<keyword evidence="5 9" id="KW-0195">Cyclin</keyword>
<dbReference type="InterPro" id="IPR006671">
    <property type="entry name" value="Cyclin_N"/>
</dbReference>
<dbReference type="EMBL" id="JMSN01000008">
    <property type="protein sequence ID" value="KDN52657.1"/>
    <property type="molecule type" value="Genomic_DNA"/>
</dbReference>
<evidence type="ECO:0000256" key="3">
    <source>
        <dbReference type="ARBA" id="ARBA00022491"/>
    </source>
</evidence>
<dbReference type="Gene3D" id="1.10.472.10">
    <property type="entry name" value="Cyclin-like"/>
    <property type="match status" value="2"/>
</dbReference>
<evidence type="ECO:0000256" key="5">
    <source>
        <dbReference type="ARBA" id="ARBA00023127"/>
    </source>
</evidence>
<keyword evidence="4" id="KW-0805">Transcription regulation</keyword>
<evidence type="ECO:0000256" key="2">
    <source>
        <dbReference type="ARBA" id="ARBA00008638"/>
    </source>
</evidence>
<reference evidence="12 13" key="1">
    <citation type="submission" date="2014-05" db="EMBL/GenBank/DDBJ databases">
        <title>Draft genome sequence of a rare smut relative, Tilletiaria anomala UBC 951.</title>
        <authorList>
            <consortium name="DOE Joint Genome Institute"/>
            <person name="Toome M."/>
            <person name="Kuo A."/>
            <person name="Henrissat B."/>
            <person name="Lipzen A."/>
            <person name="Tritt A."/>
            <person name="Yoshinaga Y."/>
            <person name="Zane M."/>
            <person name="Barry K."/>
            <person name="Grigoriev I.V."/>
            <person name="Spatafora J.W."/>
            <person name="Aimea M.C."/>
        </authorList>
    </citation>
    <scope>NUCLEOTIDE SEQUENCE [LARGE SCALE GENOMIC DNA]</scope>
    <source>
        <strain evidence="12 13">UBC 951</strain>
    </source>
</reference>
<comment type="similarity">
    <text evidence="2">Belongs to the cyclin family. Cyclin C subfamily.</text>
</comment>
<feature type="region of interest" description="Disordered" evidence="10">
    <location>
        <begin position="313"/>
        <end position="337"/>
    </location>
</feature>
<dbReference type="Pfam" id="PF00134">
    <property type="entry name" value="Cyclin_N"/>
    <property type="match status" value="1"/>
</dbReference>
<feature type="region of interest" description="Disordered" evidence="10">
    <location>
        <begin position="463"/>
        <end position="508"/>
    </location>
</feature>
<dbReference type="FunFam" id="1.10.472.10:FF:000076">
    <property type="entry name" value="RNA polymerase II holoenzyme cyclin-like subunit"/>
    <property type="match status" value="1"/>
</dbReference>
<sequence length="530" mass="57052">MTANFWSSTHAQRWIFTRSQLLLAREEDLRYATPEEVGAIGIWGANVISTLSKRMQLRQRVSATATVFFKRFYAKNSYCATDLTIVIAACVYVAAKVEESPVHVRSVFAEASRVFADMSSRSFPTAAHAVAEMEFYLLEELEFDLILHHPYRTLAQIASTIGNINVKDSKISAVNSTEKESLGPSSRKRKHSRSEQDRALRRARHASQTDRELIIGGSVNNGSIAASDAQDIDEEPCLEDFDDSALQMAWFVLNDTYRSDIPLLYPPHLIAIASVLLALVLHPPASEKLEASISQMQSARNAWEQSKLHNQAIRPGQDGTTSDASGNPGALSPQASRIVGLGIDNKATPITSDRLDHTASNGAVIRSFAAQVPSTTSPVASTPGSVGSMFTSSGNTPANTPGVATHPQLGAGQPTATVAIPHQPPVPPPDTLTVLASLNVSMPLVAEIVQEILSSYELWNRVGSSSGSSSATGGATAGASRDKATGKRATLHSASDKQGEDIVGNGRAMMKRLERMREARRRDILARGKS</sequence>
<evidence type="ECO:0000256" key="4">
    <source>
        <dbReference type="ARBA" id="ARBA00023015"/>
    </source>
</evidence>
<dbReference type="AlphaFoldDB" id="A0A066WFA0"/>
<dbReference type="GO" id="GO:0005634">
    <property type="term" value="C:nucleus"/>
    <property type="evidence" value="ECO:0007669"/>
    <property type="project" value="UniProtKB-SubCell"/>
</dbReference>
<evidence type="ECO:0000256" key="9">
    <source>
        <dbReference type="RuleBase" id="RU000383"/>
    </source>
</evidence>
<dbReference type="OrthoDB" id="10266018at2759"/>
<keyword evidence="6" id="KW-0010">Activator</keyword>
<protein>
    <recommendedName>
        <fullName evidence="11">Cyclin-like domain-containing protein</fullName>
    </recommendedName>
</protein>
<name>A0A066WFA0_TILAU</name>
<dbReference type="GeneID" id="25266348"/>
<dbReference type="InterPro" id="IPR036915">
    <property type="entry name" value="Cyclin-like_sf"/>
</dbReference>
<dbReference type="Proteomes" id="UP000027361">
    <property type="component" value="Unassembled WGS sequence"/>
</dbReference>
<dbReference type="RefSeq" id="XP_013245496.1">
    <property type="nucleotide sequence ID" value="XM_013390042.1"/>
</dbReference>
<dbReference type="GO" id="GO:0006357">
    <property type="term" value="P:regulation of transcription by RNA polymerase II"/>
    <property type="evidence" value="ECO:0007669"/>
    <property type="project" value="InterPro"/>
</dbReference>
<feature type="region of interest" description="Disordered" evidence="10">
    <location>
        <begin position="175"/>
        <end position="207"/>
    </location>
</feature>
<evidence type="ECO:0000256" key="1">
    <source>
        <dbReference type="ARBA" id="ARBA00004123"/>
    </source>
</evidence>
<evidence type="ECO:0000259" key="11">
    <source>
        <dbReference type="SMART" id="SM00385"/>
    </source>
</evidence>
<keyword evidence="3" id="KW-0678">Repressor</keyword>
<evidence type="ECO:0000313" key="13">
    <source>
        <dbReference type="Proteomes" id="UP000027361"/>
    </source>
</evidence>
<comment type="subcellular location">
    <subcellularLocation>
        <location evidence="1">Nucleus</location>
    </subcellularLocation>
</comment>
<organism evidence="12 13">
    <name type="scientific">Tilletiaria anomala (strain ATCC 24038 / CBS 436.72 / UBC 951)</name>
    <dbReference type="NCBI Taxonomy" id="1037660"/>
    <lineage>
        <taxon>Eukaryota</taxon>
        <taxon>Fungi</taxon>
        <taxon>Dikarya</taxon>
        <taxon>Basidiomycota</taxon>
        <taxon>Ustilaginomycotina</taxon>
        <taxon>Exobasidiomycetes</taxon>
        <taxon>Georgefischeriales</taxon>
        <taxon>Tilletiariaceae</taxon>
        <taxon>Tilletiaria</taxon>
    </lineage>
</organism>
<keyword evidence="8" id="KW-0539">Nucleus</keyword>
<dbReference type="SUPFAM" id="SSF47954">
    <property type="entry name" value="Cyclin-like"/>
    <property type="match status" value="2"/>
</dbReference>
<dbReference type="OMA" id="WSASAMQ"/>
<dbReference type="CDD" id="cd20513">
    <property type="entry name" value="CYCLIN_CCNC_rpt1"/>
    <property type="match status" value="1"/>
</dbReference>
<accession>A0A066WFA0</accession>
<dbReference type="InterPro" id="IPR013763">
    <property type="entry name" value="Cyclin-like_dom"/>
</dbReference>
<dbReference type="SMART" id="SM00385">
    <property type="entry name" value="CYCLIN"/>
    <property type="match status" value="1"/>
</dbReference>
<feature type="domain" description="Cyclin-like" evidence="11">
    <location>
        <begin position="46"/>
        <end position="139"/>
    </location>
</feature>
<dbReference type="PANTHER" id="PTHR10026">
    <property type="entry name" value="CYCLIN"/>
    <property type="match status" value="1"/>
</dbReference>
<evidence type="ECO:0000256" key="8">
    <source>
        <dbReference type="ARBA" id="ARBA00023242"/>
    </source>
</evidence>
<dbReference type="GO" id="GO:0016538">
    <property type="term" value="F:cyclin-dependent protein serine/threonine kinase regulator activity"/>
    <property type="evidence" value="ECO:0007669"/>
    <property type="project" value="InterPro"/>
</dbReference>
<evidence type="ECO:0000256" key="6">
    <source>
        <dbReference type="ARBA" id="ARBA00023159"/>
    </source>
</evidence>
<dbReference type="InterPro" id="IPR043198">
    <property type="entry name" value="Cyclin/Ssn8"/>
</dbReference>
<gene>
    <name evidence="12" type="ORF">K437DRAFT_272354</name>
</gene>
<comment type="caution">
    <text evidence="12">The sequence shown here is derived from an EMBL/GenBank/DDBJ whole genome shotgun (WGS) entry which is preliminary data.</text>
</comment>
<dbReference type="HOGENOM" id="CLU_034754_5_1_1"/>
<proteinExistence type="inferred from homology"/>
<evidence type="ECO:0000256" key="10">
    <source>
        <dbReference type="SAM" id="MobiDB-lite"/>
    </source>
</evidence>
<keyword evidence="13" id="KW-1185">Reference proteome</keyword>
<feature type="compositionally biased region" description="Low complexity" evidence="10">
    <location>
        <begin position="463"/>
        <end position="479"/>
    </location>
</feature>
<evidence type="ECO:0000313" key="12">
    <source>
        <dbReference type="EMBL" id="KDN52657.1"/>
    </source>
</evidence>
<keyword evidence="7" id="KW-0804">Transcription</keyword>
<dbReference type="STRING" id="1037660.A0A066WFA0"/>